<dbReference type="InParanoid" id="A0A165D3C7"/>
<dbReference type="AlphaFoldDB" id="A0A165D3C7"/>
<dbReference type="EMBL" id="KV424082">
    <property type="protein sequence ID" value="KZT51986.1"/>
    <property type="molecule type" value="Genomic_DNA"/>
</dbReference>
<dbReference type="Pfam" id="PF04005">
    <property type="entry name" value="Hus1"/>
    <property type="match status" value="1"/>
</dbReference>
<dbReference type="PIRSF" id="PIRSF011312">
    <property type="entry name" value="Cell_cycle_HUS1"/>
    <property type="match status" value="1"/>
</dbReference>
<comment type="subcellular location">
    <subcellularLocation>
        <location evidence="1">Nucleus</location>
    </subcellularLocation>
</comment>
<reference evidence="5 6" key="1">
    <citation type="journal article" date="2016" name="Mol. Biol. Evol.">
        <title>Comparative Genomics of Early-Diverging Mushroom-Forming Fungi Provides Insights into the Origins of Lignocellulose Decay Capabilities.</title>
        <authorList>
            <person name="Nagy L.G."/>
            <person name="Riley R."/>
            <person name="Tritt A."/>
            <person name="Adam C."/>
            <person name="Daum C."/>
            <person name="Floudas D."/>
            <person name="Sun H."/>
            <person name="Yadav J.S."/>
            <person name="Pangilinan J."/>
            <person name="Larsson K.H."/>
            <person name="Matsuura K."/>
            <person name="Barry K."/>
            <person name="Labutti K."/>
            <person name="Kuo R."/>
            <person name="Ohm R.A."/>
            <person name="Bhattacharya S.S."/>
            <person name="Shirouzu T."/>
            <person name="Yoshinaga Y."/>
            <person name="Martin F.M."/>
            <person name="Grigoriev I.V."/>
            <person name="Hibbett D.S."/>
        </authorList>
    </citation>
    <scope>NUCLEOTIDE SEQUENCE [LARGE SCALE GENOMIC DNA]</scope>
    <source>
        <strain evidence="5 6">HHB12733</strain>
    </source>
</reference>
<gene>
    <name evidence="5" type="ORF">CALCODRAFT_502838</name>
</gene>
<dbReference type="GO" id="GO:0035861">
    <property type="term" value="C:site of double-strand break"/>
    <property type="evidence" value="ECO:0007669"/>
    <property type="project" value="TreeGrafter"/>
</dbReference>
<keyword evidence="3" id="KW-0539">Nucleus</keyword>
<protein>
    <recommendedName>
        <fullName evidence="4">Checkpoint protein</fullName>
    </recommendedName>
</protein>
<dbReference type="GO" id="GO:0005730">
    <property type="term" value="C:nucleolus"/>
    <property type="evidence" value="ECO:0007669"/>
    <property type="project" value="InterPro"/>
</dbReference>
<dbReference type="PANTHER" id="PTHR12900">
    <property type="entry name" value="MITOTIC AND DNA DAMAGE CHECKPOINT PROTEIN HUS1"/>
    <property type="match status" value="1"/>
</dbReference>
<dbReference type="GO" id="GO:0044778">
    <property type="term" value="P:meiotic DNA integrity checkpoint signaling"/>
    <property type="evidence" value="ECO:0007669"/>
    <property type="project" value="TreeGrafter"/>
</dbReference>
<evidence type="ECO:0000256" key="1">
    <source>
        <dbReference type="ARBA" id="ARBA00004123"/>
    </source>
</evidence>
<dbReference type="SUPFAM" id="SSF55979">
    <property type="entry name" value="DNA clamp"/>
    <property type="match status" value="1"/>
</dbReference>
<dbReference type="InterPro" id="IPR007150">
    <property type="entry name" value="HUS1/Mec3"/>
</dbReference>
<dbReference type="Gene3D" id="3.70.10.10">
    <property type="match status" value="1"/>
</dbReference>
<organism evidence="5 6">
    <name type="scientific">Calocera cornea HHB12733</name>
    <dbReference type="NCBI Taxonomy" id="1353952"/>
    <lineage>
        <taxon>Eukaryota</taxon>
        <taxon>Fungi</taxon>
        <taxon>Dikarya</taxon>
        <taxon>Basidiomycota</taxon>
        <taxon>Agaricomycotina</taxon>
        <taxon>Dacrymycetes</taxon>
        <taxon>Dacrymycetales</taxon>
        <taxon>Dacrymycetaceae</taxon>
        <taxon>Calocera</taxon>
    </lineage>
</organism>
<accession>A0A165D3C7</accession>
<sequence>MKFRAAIQNVKHFHQVVQSVEKVAKKCILRLSPESIEIICADGNEEGIQVWSKIKEDNFFLDYRVQSNAANTICAEIVTDALVQVLRDLATTGKVETRETVMKLAKQKQDAVFTFETRDHDSNWAKGLSVAHHVKVTIVRPAEMEKVREPLCPDPDVHIVTPPLKEMRVVLDRLKVYSSRIRFSANHSGELTLSAETEDGDVLKTTWTNLVHPTIDAGEDAPPREQPEPGQHFSALMSAASLLKFMNTAVITPTTCIACICENHCLIMYVYIGEVSDQNGILTFYLPARLTGDED</sequence>
<dbReference type="FunCoup" id="A0A165D3C7">
    <property type="interactions" value="343"/>
</dbReference>
<comment type="similarity">
    <text evidence="2 4">Belongs to the HUS1 family.</text>
</comment>
<proteinExistence type="inferred from homology"/>
<evidence type="ECO:0000256" key="2">
    <source>
        <dbReference type="ARBA" id="ARBA00005563"/>
    </source>
</evidence>
<dbReference type="STRING" id="1353952.A0A165D3C7"/>
<dbReference type="GO" id="GO:0033314">
    <property type="term" value="P:mitotic DNA replication checkpoint signaling"/>
    <property type="evidence" value="ECO:0007669"/>
    <property type="project" value="TreeGrafter"/>
</dbReference>
<evidence type="ECO:0000313" key="5">
    <source>
        <dbReference type="EMBL" id="KZT51986.1"/>
    </source>
</evidence>
<dbReference type="GO" id="GO:0006289">
    <property type="term" value="P:nucleotide-excision repair"/>
    <property type="evidence" value="ECO:0007669"/>
    <property type="project" value="TreeGrafter"/>
</dbReference>
<keyword evidence="6" id="KW-1185">Reference proteome</keyword>
<dbReference type="InterPro" id="IPR046938">
    <property type="entry name" value="DNA_clamp_sf"/>
</dbReference>
<dbReference type="GO" id="GO:0000724">
    <property type="term" value="P:double-strand break repair via homologous recombination"/>
    <property type="evidence" value="ECO:0007669"/>
    <property type="project" value="TreeGrafter"/>
</dbReference>
<dbReference type="OrthoDB" id="337750at2759"/>
<dbReference type="GO" id="GO:0030896">
    <property type="term" value="C:checkpoint clamp complex"/>
    <property type="evidence" value="ECO:0007669"/>
    <property type="project" value="InterPro"/>
</dbReference>
<evidence type="ECO:0000256" key="3">
    <source>
        <dbReference type="ARBA" id="ARBA00023242"/>
    </source>
</evidence>
<evidence type="ECO:0000313" key="6">
    <source>
        <dbReference type="Proteomes" id="UP000076842"/>
    </source>
</evidence>
<dbReference type="GO" id="GO:0031573">
    <property type="term" value="P:mitotic intra-S DNA damage checkpoint signaling"/>
    <property type="evidence" value="ECO:0007669"/>
    <property type="project" value="TreeGrafter"/>
</dbReference>
<dbReference type="GO" id="GO:0000723">
    <property type="term" value="P:telomere maintenance"/>
    <property type="evidence" value="ECO:0007669"/>
    <property type="project" value="TreeGrafter"/>
</dbReference>
<dbReference type="PANTHER" id="PTHR12900:SF0">
    <property type="entry name" value="CHECKPOINT PROTEIN"/>
    <property type="match status" value="1"/>
</dbReference>
<evidence type="ECO:0000256" key="4">
    <source>
        <dbReference type="PIRNR" id="PIRNR011312"/>
    </source>
</evidence>
<name>A0A165D3C7_9BASI</name>
<dbReference type="InterPro" id="IPR016580">
    <property type="entry name" value="HUS1"/>
</dbReference>
<dbReference type="Proteomes" id="UP000076842">
    <property type="component" value="Unassembled WGS sequence"/>
</dbReference>